<evidence type="ECO:0000256" key="5">
    <source>
        <dbReference type="ARBA" id="ARBA00022741"/>
    </source>
</evidence>
<evidence type="ECO:0000313" key="15">
    <source>
        <dbReference type="EMBL" id="ORZ17772.1"/>
    </source>
</evidence>
<dbReference type="Gene3D" id="3.30.10.30">
    <property type="entry name" value="DYRK"/>
    <property type="match status" value="1"/>
</dbReference>
<dbReference type="InterPro" id="IPR000719">
    <property type="entry name" value="Prot_kinase_dom"/>
</dbReference>
<dbReference type="InterPro" id="IPR017441">
    <property type="entry name" value="Protein_kinase_ATP_BS"/>
</dbReference>
<dbReference type="STRING" id="90262.A0A1X2IJQ3"/>
<comment type="catalytic activity">
    <reaction evidence="9">
        <text>L-threonyl-[protein] + ATP = O-phospho-L-threonyl-[protein] + ADP + H(+)</text>
        <dbReference type="Rhea" id="RHEA:46608"/>
        <dbReference type="Rhea" id="RHEA-COMP:11060"/>
        <dbReference type="Rhea" id="RHEA-COMP:11605"/>
        <dbReference type="ChEBI" id="CHEBI:15378"/>
        <dbReference type="ChEBI" id="CHEBI:30013"/>
        <dbReference type="ChEBI" id="CHEBI:30616"/>
        <dbReference type="ChEBI" id="CHEBI:61977"/>
        <dbReference type="ChEBI" id="CHEBI:456216"/>
        <dbReference type="EC" id="2.7.12.1"/>
    </reaction>
</comment>
<feature type="binding site" evidence="11">
    <location>
        <position position="162"/>
    </location>
    <ligand>
        <name>ATP</name>
        <dbReference type="ChEBI" id="CHEBI:30616"/>
    </ligand>
</feature>
<dbReference type="PANTHER" id="PTHR24058:SF22">
    <property type="entry name" value="DUAL SPECIFICITY TYROSINE-PHOSPHORYLATION-REGULATED KINASE 4"/>
    <property type="match status" value="1"/>
</dbReference>
<accession>A0A1X2IJQ3</accession>
<dbReference type="SMART" id="SM00220">
    <property type="entry name" value="S_TKc"/>
    <property type="match status" value="1"/>
</dbReference>
<evidence type="ECO:0000256" key="2">
    <source>
        <dbReference type="ARBA" id="ARBA00013203"/>
    </source>
</evidence>
<dbReference type="InterPro" id="IPR042521">
    <property type="entry name" value="DYRK"/>
</dbReference>
<dbReference type="FunFam" id="1.10.510.10:FF:000112">
    <property type="entry name" value="Putative dual specificity tyrosine-phosphorylation-regulated kinase 2"/>
    <property type="match status" value="1"/>
</dbReference>
<evidence type="ECO:0000256" key="8">
    <source>
        <dbReference type="ARBA" id="ARBA00049003"/>
    </source>
</evidence>
<evidence type="ECO:0000259" key="14">
    <source>
        <dbReference type="PROSITE" id="PS50011"/>
    </source>
</evidence>
<sequence length="442" mass="51672">MSTTSQPSSSANAKNTHEQQSTKSTLHHSRSVRTPKSPQTALKCYYQYLSQYERTEILDFKHIYFIGPHAKKHQGTTTTRDHHHHRQQQQQQQQQRQGQQQSTPAEVPVYNSGYDDENGDYKIIRQDHLMYRYEIVQVLGQGSFGQVVRCVDYKTGDTVAIKLIRNKQRFQAQALTEIKILRQLVEWDPEDKHHNIRMVDYFYFRHHLCIVFECMSMNLYEFIKKNNFQGFSLGLIRTFTVQMLRSLVLLSKHQVIHCDLKPENILLKDPRKNTIKVIDFGSSCLESERVYTYIQSRFYRSPEVILGISYNMAIDMWSVGCILAELHTGIPLFPGESEQEQLGCIMEVLGLPDRYMIDQSSRKKLFFDLQGNARSVMNSKGKRRQPGTRPLAHALRSNDLIFLDFVQGCLQWDPANRMTPMEAMKHDWIQQRTSHTTPCQRY</sequence>
<dbReference type="Gene3D" id="1.10.510.10">
    <property type="entry name" value="Transferase(Phosphotransferase) domain 1"/>
    <property type="match status" value="1"/>
</dbReference>
<feature type="region of interest" description="Disordered" evidence="13">
    <location>
        <begin position="71"/>
        <end position="114"/>
    </location>
</feature>
<evidence type="ECO:0000256" key="11">
    <source>
        <dbReference type="PROSITE-ProRule" id="PRU10141"/>
    </source>
</evidence>
<gene>
    <name evidence="15" type="ORF">BCR42DRAFT_325502</name>
</gene>
<evidence type="ECO:0000313" key="16">
    <source>
        <dbReference type="Proteomes" id="UP000193560"/>
    </source>
</evidence>
<dbReference type="EC" id="2.7.12.1" evidence="2"/>
<dbReference type="SUPFAM" id="SSF56112">
    <property type="entry name" value="Protein kinase-like (PK-like)"/>
    <property type="match status" value="1"/>
</dbReference>
<dbReference type="Gene3D" id="3.30.200.20">
    <property type="entry name" value="Phosphorylase Kinase, domain 1"/>
    <property type="match status" value="1"/>
</dbReference>
<reference evidence="15 16" key="1">
    <citation type="submission" date="2016-07" db="EMBL/GenBank/DDBJ databases">
        <title>Pervasive Adenine N6-methylation of Active Genes in Fungi.</title>
        <authorList>
            <consortium name="DOE Joint Genome Institute"/>
            <person name="Mondo S.J."/>
            <person name="Dannebaum R.O."/>
            <person name="Kuo R.C."/>
            <person name="Labutti K."/>
            <person name="Haridas S."/>
            <person name="Kuo A."/>
            <person name="Salamov A."/>
            <person name="Ahrendt S.R."/>
            <person name="Lipzen A."/>
            <person name="Sullivan W."/>
            <person name="Andreopoulos W.B."/>
            <person name="Clum A."/>
            <person name="Lindquist E."/>
            <person name="Daum C."/>
            <person name="Ramamoorthy G.K."/>
            <person name="Gryganskyi A."/>
            <person name="Culley D."/>
            <person name="Magnuson J.K."/>
            <person name="James T.Y."/>
            <person name="O'Malley M.A."/>
            <person name="Stajich J.E."/>
            <person name="Spatafora J.W."/>
            <person name="Visel A."/>
            <person name="Grigoriev I.V."/>
        </authorList>
    </citation>
    <scope>NUCLEOTIDE SEQUENCE [LARGE SCALE GENOMIC DNA]</scope>
    <source>
        <strain evidence="15 16">NRRL 1336</strain>
    </source>
</reference>
<name>A0A1X2IJQ3_9FUNG</name>
<dbReference type="GO" id="GO:0004674">
    <property type="term" value="F:protein serine/threonine kinase activity"/>
    <property type="evidence" value="ECO:0007669"/>
    <property type="project" value="UniProtKB-KW"/>
</dbReference>
<feature type="compositionally biased region" description="Low complexity" evidence="13">
    <location>
        <begin position="88"/>
        <end position="101"/>
    </location>
</feature>
<proteinExistence type="inferred from homology"/>
<dbReference type="InterPro" id="IPR008271">
    <property type="entry name" value="Ser/Thr_kinase_AS"/>
</dbReference>
<evidence type="ECO:0000256" key="9">
    <source>
        <dbReference type="ARBA" id="ARBA00049308"/>
    </source>
</evidence>
<dbReference type="PANTHER" id="PTHR24058">
    <property type="entry name" value="DUAL SPECIFICITY PROTEIN KINASE"/>
    <property type="match status" value="1"/>
</dbReference>
<evidence type="ECO:0000256" key="10">
    <source>
        <dbReference type="ARBA" id="ARBA00051680"/>
    </source>
</evidence>
<evidence type="ECO:0000256" key="1">
    <source>
        <dbReference type="ARBA" id="ARBA00008867"/>
    </source>
</evidence>
<dbReference type="OrthoDB" id="9332038at2759"/>
<evidence type="ECO:0000256" key="13">
    <source>
        <dbReference type="SAM" id="MobiDB-lite"/>
    </source>
</evidence>
<keyword evidence="4" id="KW-0808">Transferase</keyword>
<dbReference type="Proteomes" id="UP000193560">
    <property type="component" value="Unassembled WGS sequence"/>
</dbReference>
<dbReference type="GO" id="GO:0004712">
    <property type="term" value="F:protein serine/threonine/tyrosine kinase activity"/>
    <property type="evidence" value="ECO:0007669"/>
    <property type="project" value="UniProtKB-EC"/>
</dbReference>
<comment type="similarity">
    <text evidence="1">Belongs to the protein kinase superfamily. CMGC Ser/Thr protein kinase family. MNB/DYRK subfamily.</text>
</comment>
<evidence type="ECO:0000256" key="7">
    <source>
        <dbReference type="ARBA" id="ARBA00022840"/>
    </source>
</evidence>
<keyword evidence="16" id="KW-1185">Reference proteome</keyword>
<keyword evidence="6 15" id="KW-0418">Kinase</keyword>
<feature type="compositionally biased region" description="Polar residues" evidence="13">
    <location>
        <begin position="1"/>
        <end position="24"/>
    </location>
</feature>
<dbReference type="CDD" id="cd14210">
    <property type="entry name" value="PKc_DYRK"/>
    <property type="match status" value="1"/>
</dbReference>
<evidence type="ECO:0000256" key="6">
    <source>
        <dbReference type="ARBA" id="ARBA00022777"/>
    </source>
</evidence>
<dbReference type="InterPro" id="IPR011009">
    <property type="entry name" value="Kinase-like_dom_sf"/>
</dbReference>
<feature type="domain" description="Protein kinase" evidence="14">
    <location>
        <begin position="133"/>
        <end position="429"/>
    </location>
</feature>
<comment type="caution">
    <text evidence="15">The sequence shown here is derived from an EMBL/GenBank/DDBJ whole genome shotgun (WGS) entry which is preliminary data.</text>
</comment>
<dbReference type="InterPro" id="IPR050494">
    <property type="entry name" value="Ser_Thr_dual-spec_kinase"/>
</dbReference>
<keyword evidence="3 12" id="KW-0723">Serine/threonine-protein kinase</keyword>
<dbReference type="FunFam" id="3.30.200.20:FF:000087">
    <property type="entry name" value="Dual specificity tyrosine-phosphorylation-regulated kinase 1A"/>
    <property type="match status" value="1"/>
</dbReference>
<dbReference type="GO" id="GO:0005856">
    <property type="term" value="C:cytoskeleton"/>
    <property type="evidence" value="ECO:0007669"/>
    <property type="project" value="TreeGrafter"/>
</dbReference>
<evidence type="ECO:0000256" key="4">
    <source>
        <dbReference type="ARBA" id="ARBA00022679"/>
    </source>
</evidence>
<dbReference type="Pfam" id="PF00069">
    <property type="entry name" value="Pkinase"/>
    <property type="match status" value="1"/>
</dbReference>
<dbReference type="EMBL" id="MCGE01000009">
    <property type="protein sequence ID" value="ORZ17772.1"/>
    <property type="molecule type" value="Genomic_DNA"/>
</dbReference>
<feature type="region of interest" description="Disordered" evidence="13">
    <location>
        <begin position="1"/>
        <end position="37"/>
    </location>
</feature>
<dbReference type="AlphaFoldDB" id="A0A1X2IJQ3"/>
<dbReference type="PROSITE" id="PS00107">
    <property type="entry name" value="PROTEIN_KINASE_ATP"/>
    <property type="match status" value="1"/>
</dbReference>
<dbReference type="PROSITE" id="PS00108">
    <property type="entry name" value="PROTEIN_KINASE_ST"/>
    <property type="match status" value="1"/>
</dbReference>
<keyword evidence="7 11" id="KW-0067">ATP-binding</keyword>
<evidence type="ECO:0000256" key="3">
    <source>
        <dbReference type="ARBA" id="ARBA00022527"/>
    </source>
</evidence>
<comment type="catalytic activity">
    <reaction evidence="8">
        <text>L-seryl-[protein] + ATP = O-phospho-L-seryl-[protein] + ADP + H(+)</text>
        <dbReference type="Rhea" id="RHEA:17989"/>
        <dbReference type="Rhea" id="RHEA-COMP:9863"/>
        <dbReference type="Rhea" id="RHEA-COMP:11604"/>
        <dbReference type="ChEBI" id="CHEBI:15378"/>
        <dbReference type="ChEBI" id="CHEBI:29999"/>
        <dbReference type="ChEBI" id="CHEBI:30616"/>
        <dbReference type="ChEBI" id="CHEBI:83421"/>
        <dbReference type="ChEBI" id="CHEBI:456216"/>
        <dbReference type="EC" id="2.7.12.1"/>
    </reaction>
</comment>
<organism evidence="15 16">
    <name type="scientific">Absidia repens</name>
    <dbReference type="NCBI Taxonomy" id="90262"/>
    <lineage>
        <taxon>Eukaryota</taxon>
        <taxon>Fungi</taxon>
        <taxon>Fungi incertae sedis</taxon>
        <taxon>Mucoromycota</taxon>
        <taxon>Mucoromycotina</taxon>
        <taxon>Mucoromycetes</taxon>
        <taxon>Mucorales</taxon>
        <taxon>Cunninghamellaceae</taxon>
        <taxon>Absidia</taxon>
    </lineage>
</organism>
<dbReference type="GO" id="GO:0005524">
    <property type="term" value="F:ATP binding"/>
    <property type="evidence" value="ECO:0007669"/>
    <property type="project" value="UniProtKB-UniRule"/>
</dbReference>
<dbReference type="PROSITE" id="PS50011">
    <property type="entry name" value="PROTEIN_KINASE_DOM"/>
    <property type="match status" value="1"/>
</dbReference>
<comment type="catalytic activity">
    <reaction evidence="10">
        <text>L-tyrosyl-[protein] + ATP = O-phospho-L-tyrosyl-[protein] + ADP + H(+)</text>
        <dbReference type="Rhea" id="RHEA:10596"/>
        <dbReference type="Rhea" id="RHEA-COMP:10136"/>
        <dbReference type="Rhea" id="RHEA-COMP:20101"/>
        <dbReference type="ChEBI" id="CHEBI:15378"/>
        <dbReference type="ChEBI" id="CHEBI:30616"/>
        <dbReference type="ChEBI" id="CHEBI:46858"/>
        <dbReference type="ChEBI" id="CHEBI:61978"/>
        <dbReference type="ChEBI" id="CHEBI:456216"/>
        <dbReference type="EC" id="2.7.12.1"/>
    </reaction>
</comment>
<dbReference type="GO" id="GO:0005737">
    <property type="term" value="C:cytoplasm"/>
    <property type="evidence" value="ECO:0007669"/>
    <property type="project" value="TreeGrafter"/>
</dbReference>
<keyword evidence="5 11" id="KW-0547">Nucleotide-binding</keyword>
<protein>
    <recommendedName>
        <fullName evidence="2">dual-specificity kinase</fullName>
        <ecNumber evidence="2">2.7.12.1</ecNumber>
    </recommendedName>
</protein>
<evidence type="ECO:0000256" key="12">
    <source>
        <dbReference type="RuleBase" id="RU000304"/>
    </source>
</evidence>